<keyword evidence="3 8" id="KW-1133">Transmembrane helix</keyword>
<dbReference type="Gene3D" id="1.20.1070.10">
    <property type="entry name" value="Rhodopsin 7-helix transmembrane proteins"/>
    <property type="match status" value="1"/>
</dbReference>
<evidence type="ECO:0000256" key="2">
    <source>
        <dbReference type="ARBA" id="ARBA00022692"/>
    </source>
</evidence>
<evidence type="ECO:0000313" key="10">
    <source>
        <dbReference type="EMBL" id="CAF0891580.1"/>
    </source>
</evidence>
<dbReference type="PANTHER" id="PTHR24243:SF230">
    <property type="entry name" value="G-PROTEIN COUPLED RECEPTORS FAMILY 1 PROFILE DOMAIN-CONTAINING PROTEIN"/>
    <property type="match status" value="1"/>
</dbReference>
<evidence type="ECO:0000259" key="9">
    <source>
        <dbReference type="PROSITE" id="PS50262"/>
    </source>
</evidence>
<comment type="subcellular location">
    <subcellularLocation>
        <location evidence="1">Membrane</location>
        <topology evidence="1">Multi-pass membrane protein</topology>
    </subcellularLocation>
</comment>
<accession>A0A813Z0H5</accession>
<dbReference type="PANTHER" id="PTHR24243">
    <property type="entry name" value="G-PROTEIN COUPLED RECEPTOR"/>
    <property type="match status" value="1"/>
</dbReference>
<dbReference type="GO" id="GO:0004930">
    <property type="term" value="F:G protein-coupled receptor activity"/>
    <property type="evidence" value="ECO:0007669"/>
    <property type="project" value="UniProtKB-KW"/>
</dbReference>
<dbReference type="Proteomes" id="UP000663864">
    <property type="component" value="Unassembled WGS sequence"/>
</dbReference>
<dbReference type="PROSITE" id="PS50262">
    <property type="entry name" value="G_PROTEIN_RECEP_F1_2"/>
    <property type="match status" value="1"/>
</dbReference>
<dbReference type="EMBL" id="CAJNOT010000202">
    <property type="protein sequence ID" value="CAF0891580.1"/>
    <property type="molecule type" value="Genomic_DNA"/>
</dbReference>
<evidence type="ECO:0000256" key="3">
    <source>
        <dbReference type="ARBA" id="ARBA00022989"/>
    </source>
</evidence>
<evidence type="ECO:0000256" key="8">
    <source>
        <dbReference type="SAM" id="Phobius"/>
    </source>
</evidence>
<protein>
    <recommendedName>
        <fullName evidence="9">G-protein coupled receptors family 1 profile domain-containing protein</fullName>
    </recommendedName>
</protein>
<dbReference type="InterPro" id="IPR000276">
    <property type="entry name" value="GPCR_Rhodpsn"/>
</dbReference>
<dbReference type="GO" id="GO:0005886">
    <property type="term" value="C:plasma membrane"/>
    <property type="evidence" value="ECO:0007669"/>
    <property type="project" value="TreeGrafter"/>
</dbReference>
<feature type="transmembrane region" description="Helical" evidence="8">
    <location>
        <begin position="279"/>
        <end position="299"/>
    </location>
</feature>
<feature type="transmembrane region" description="Helical" evidence="8">
    <location>
        <begin position="92"/>
        <end position="115"/>
    </location>
</feature>
<feature type="domain" description="G-protein coupled receptors family 1 profile" evidence="9">
    <location>
        <begin position="31"/>
        <end position="299"/>
    </location>
</feature>
<organism evidence="10 12">
    <name type="scientific">Rotaria sordida</name>
    <dbReference type="NCBI Taxonomy" id="392033"/>
    <lineage>
        <taxon>Eukaryota</taxon>
        <taxon>Metazoa</taxon>
        <taxon>Spiralia</taxon>
        <taxon>Gnathifera</taxon>
        <taxon>Rotifera</taxon>
        <taxon>Eurotatoria</taxon>
        <taxon>Bdelloidea</taxon>
        <taxon>Philodinida</taxon>
        <taxon>Philodinidae</taxon>
        <taxon>Rotaria</taxon>
    </lineage>
</organism>
<keyword evidence="4" id="KW-0297">G-protein coupled receptor</keyword>
<gene>
    <name evidence="11" type="ORF">JBS370_LOCUS8439</name>
    <name evidence="10" type="ORF">ZHD862_LOCUS6910</name>
</gene>
<evidence type="ECO:0000256" key="4">
    <source>
        <dbReference type="ARBA" id="ARBA00023040"/>
    </source>
</evidence>
<sequence>MTDEFTQSLEYISDQLNRYVAPIIFIVGVVGNILNCLILSKRTLRSNSCALLFLISSFTSLISILIGLPTRILAGWHVDPTNTFDWACKTRAFIVFSTRTMSIWLITLATIDRWLLSSIDIHRRQMSNLKNIKRVIFIVVILSIVFYIHMICCYKANMNDEPLKCYGKSVECRIMTDLIYAIITIIIPLSLMIIFGLIIISNVHHIHTRVHTRTIISTVVSSRTEELRIKKIDHHLVRMLLVQVLLLTIFCIPQAIQKFYITFKPHNLLSKQEDALNHFLYNIEVILAFIASGMPFYVYTISGGTVFRKASKDFMKEVYRKLTCQL</sequence>
<evidence type="ECO:0000256" key="1">
    <source>
        <dbReference type="ARBA" id="ARBA00004141"/>
    </source>
</evidence>
<dbReference type="InterPro" id="IPR017452">
    <property type="entry name" value="GPCR_Rhodpsn_7TM"/>
</dbReference>
<reference evidence="10" key="1">
    <citation type="submission" date="2021-02" db="EMBL/GenBank/DDBJ databases">
        <authorList>
            <person name="Nowell W R."/>
        </authorList>
    </citation>
    <scope>NUCLEOTIDE SEQUENCE</scope>
</reference>
<dbReference type="SUPFAM" id="SSF81321">
    <property type="entry name" value="Family A G protein-coupled receptor-like"/>
    <property type="match status" value="1"/>
</dbReference>
<evidence type="ECO:0000256" key="5">
    <source>
        <dbReference type="ARBA" id="ARBA00023136"/>
    </source>
</evidence>
<feature type="transmembrane region" description="Helical" evidence="8">
    <location>
        <begin position="135"/>
        <end position="158"/>
    </location>
</feature>
<dbReference type="Proteomes" id="UP000663836">
    <property type="component" value="Unassembled WGS sequence"/>
</dbReference>
<dbReference type="EMBL" id="CAJOBD010000537">
    <property type="protein sequence ID" value="CAF3684699.1"/>
    <property type="molecule type" value="Genomic_DNA"/>
</dbReference>
<dbReference type="Pfam" id="PF00001">
    <property type="entry name" value="7tm_1"/>
    <property type="match status" value="1"/>
</dbReference>
<dbReference type="AlphaFoldDB" id="A0A813Z0H5"/>
<evidence type="ECO:0000256" key="6">
    <source>
        <dbReference type="ARBA" id="ARBA00023170"/>
    </source>
</evidence>
<feature type="transmembrane region" description="Helical" evidence="8">
    <location>
        <begin position="51"/>
        <end position="72"/>
    </location>
</feature>
<feature type="transmembrane region" description="Helical" evidence="8">
    <location>
        <begin position="178"/>
        <end position="200"/>
    </location>
</feature>
<feature type="transmembrane region" description="Helical" evidence="8">
    <location>
        <begin position="236"/>
        <end position="256"/>
    </location>
</feature>
<evidence type="ECO:0000313" key="12">
    <source>
        <dbReference type="Proteomes" id="UP000663864"/>
    </source>
</evidence>
<keyword evidence="2 8" id="KW-0812">Transmembrane</keyword>
<keyword evidence="6" id="KW-0675">Receptor</keyword>
<dbReference type="PRINTS" id="PR00237">
    <property type="entry name" value="GPCRRHODOPSN"/>
</dbReference>
<keyword evidence="7" id="KW-0807">Transducer</keyword>
<feature type="transmembrane region" description="Helical" evidence="8">
    <location>
        <begin position="20"/>
        <end position="39"/>
    </location>
</feature>
<keyword evidence="5 8" id="KW-0472">Membrane</keyword>
<name>A0A813Z0H5_9BILA</name>
<comment type="caution">
    <text evidence="10">The sequence shown here is derived from an EMBL/GenBank/DDBJ whole genome shotgun (WGS) entry which is preliminary data.</text>
</comment>
<evidence type="ECO:0000313" key="11">
    <source>
        <dbReference type="EMBL" id="CAF3684699.1"/>
    </source>
</evidence>
<proteinExistence type="predicted"/>
<evidence type="ECO:0000256" key="7">
    <source>
        <dbReference type="ARBA" id="ARBA00023224"/>
    </source>
</evidence>